<dbReference type="AlphaFoldDB" id="A0A242K8V1"/>
<evidence type="ECO:0000313" key="2">
    <source>
        <dbReference type="EMBL" id="OTP17593.1"/>
    </source>
</evidence>
<sequence length="144" mass="16180">MKTTIEKIKEFDGALRTANGKKVAINESHYNSKWFTEDDKTIVVYVQFLERVEATAEFALNWLSENTAKVEDMAKAYISDSEDVPAEVEESSEAATETAESAKNLDNMKYNELLKLSKELGLKFDATPKQPKLLKAVKEALKNA</sequence>
<accession>A0A242K8V1</accession>
<dbReference type="RefSeq" id="WP_086348792.1">
    <property type="nucleotide sequence ID" value="NZ_CP147247.1"/>
</dbReference>
<organism evidence="2">
    <name type="scientific">Candidatus Enterococcus clewellii</name>
    <dbReference type="NCBI Taxonomy" id="1834193"/>
    <lineage>
        <taxon>Bacteria</taxon>
        <taxon>Bacillati</taxon>
        <taxon>Bacillota</taxon>
        <taxon>Bacilli</taxon>
        <taxon>Lactobacillales</taxon>
        <taxon>Enterococcaceae</taxon>
        <taxon>Enterococcus</taxon>
    </lineage>
</organism>
<dbReference type="Proteomes" id="UP000195141">
    <property type="component" value="Chromosome"/>
</dbReference>
<reference evidence="2" key="1">
    <citation type="submission" date="2017-05" db="EMBL/GenBank/DDBJ databases">
        <title>The Genome Sequence of Enterococcus sp. 9E7_DIV0242.</title>
        <authorList>
            <consortium name="The Broad Institute Genomics Platform"/>
            <consortium name="The Broad Institute Genomic Center for Infectious Diseases"/>
            <person name="Earl A."/>
            <person name="Manson A."/>
            <person name="Schwartman J."/>
            <person name="Gilmore M."/>
            <person name="Abouelleil A."/>
            <person name="Cao P."/>
            <person name="Chapman S."/>
            <person name="Cusick C."/>
            <person name="Shea T."/>
            <person name="Young S."/>
            <person name="Neafsey D."/>
            <person name="Nusbaum C."/>
            <person name="Birren B."/>
        </authorList>
    </citation>
    <scope>NUCLEOTIDE SEQUENCE [LARGE SCALE GENOMIC DNA]</scope>
    <source>
        <strain evidence="2">9E7_DIV0242</strain>
    </source>
</reference>
<protein>
    <submittedName>
        <fullName evidence="2">Uncharacterized protein</fullName>
    </submittedName>
</protein>
<evidence type="ECO:0000256" key="1">
    <source>
        <dbReference type="SAM" id="MobiDB-lite"/>
    </source>
</evidence>
<reference evidence="3" key="2">
    <citation type="submission" date="2017-05" db="EMBL/GenBank/DDBJ databases">
        <authorList>
            <consortium name="The Broad Institute Genomics Platform"/>
            <consortium name="The Broad Institute Genomic Center for Infectious Diseases"/>
            <person name="Earl A."/>
            <person name="Manson A."/>
            <person name="Schwartman J."/>
            <person name="Gilmore M."/>
            <person name="Abouelleil A."/>
            <person name="Cao P."/>
            <person name="Chapman S."/>
            <person name="Cusick C."/>
            <person name="Shea T."/>
            <person name="Young S."/>
            <person name="Neafsey D."/>
            <person name="Nusbaum C."/>
            <person name="Birren B."/>
        </authorList>
    </citation>
    <scope>NUCLEOTIDE SEQUENCE</scope>
    <source>
        <strain evidence="3">9E7_DIV0242</strain>
    </source>
</reference>
<dbReference type="EMBL" id="CP147247">
    <property type="protein sequence ID" value="WYJ91200.1"/>
    <property type="molecule type" value="Genomic_DNA"/>
</dbReference>
<dbReference type="EMBL" id="NGMM01000002">
    <property type="protein sequence ID" value="OTP17593.1"/>
    <property type="molecule type" value="Genomic_DNA"/>
</dbReference>
<reference evidence="3" key="3">
    <citation type="submission" date="2024-03" db="EMBL/GenBank/DDBJ databases">
        <title>The Genome Sequence of Enterococcus sp. DIV0242b.</title>
        <authorList>
            <consortium name="The Broad Institute Genomics Platform"/>
            <consortium name="The Broad Institute Microbial Omics Core"/>
            <consortium name="The Broad Institute Genomic Center for Infectious Diseases"/>
            <person name="Earl A."/>
            <person name="Manson A."/>
            <person name="Gilmore M."/>
            <person name="Schwartman J."/>
            <person name="Shea T."/>
            <person name="Abouelleil A."/>
            <person name="Cao P."/>
            <person name="Chapman S."/>
            <person name="Cusick C."/>
            <person name="Young S."/>
            <person name="Neafsey D."/>
            <person name="Nusbaum C."/>
            <person name="Birren B."/>
        </authorList>
    </citation>
    <scope>NUCLEOTIDE SEQUENCE</scope>
    <source>
        <strain evidence="3">9E7_DIV0242</strain>
    </source>
</reference>
<evidence type="ECO:0000313" key="3">
    <source>
        <dbReference type="EMBL" id="WYJ91200.1"/>
    </source>
</evidence>
<gene>
    <name evidence="2" type="ORF">A5888_001731</name>
    <name evidence="3" type="ORF">A5888_002968</name>
</gene>
<name>A0A242K8V1_9ENTE</name>
<keyword evidence="4" id="KW-1185">Reference proteome</keyword>
<feature type="compositionally biased region" description="Acidic residues" evidence="1">
    <location>
        <begin position="81"/>
        <end position="92"/>
    </location>
</feature>
<evidence type="ECO:0000313" key="4">
    <source>
        <dbReference type="Proteomes" id="UP000195141"/>
    </source>
</evidence>
<proteinExistence type="predicted"/>
<feature type="region of interest" description="Disordered" evidence="1">
    <location>
        <begin position="81"/>
        <end position="101"/>
    </location>
</feature>